<gene>
    <name evidence="2" type="primary">LOC104266399</name>
</gene>
<dbReference type="PROSITE" id="PS51257">
    <property type="entry name" value="PROKAR_LIPOPROTEIN"/>
    <property type="match status" value="1"/>
</dbReference>
<dbReference type="EMBL" id="LR787354">
    <property type="protein sequence ID" value="CAB3263216.1"/>
    <property type="molecule type" value="mRNA"/>
</dbReference>
<feature type="transmembrane region" description="Helical" evidence="1">
    <location>
        <begin position="298"/>
        <end position="324"/>
    </location>
</feature>
<organism evidence="2">
    <name type="scientific">Phallusia mammillata</name>
    <dbReference type="NCBI Taxonomy" id="59560"/>
    <lineage>
        <taxon>Eukaryota</taxon>
        <taxon>Metazoa</taxon>
        <taxon>Chordata</taxon>
        <taxon>Tunicata</taxon>
        <taxon>Ascidiacea</taxon>
        <taxon>Phlebobranchia</taxon>
        <taxon>Ascidiidae</taxon>
        <taxon>Phallusia</taxon>
    </lineage>
</organism>
<reference evidence="2" key="1">
    <citation type="submission" date="2020-04" db="EMBL/GenBank/DDBJ databases">
        <authorList>
            <person name="Neveu A P."/>
        </authorList>
    </citation>
    <scope>NUCLEOTIDE SEQUENCE</scope>
    <source>
        <tissue evidence="2">Whole embryo</tissue>
    </source>
</reference>
<sequence length="343" mass="38336">MVYLSRVSSSQLLGFILLLFAWAACISSIAISDWCRSVVRLQEVSVSYHKLNTYANPTLTNDNGTTSHYGIISEKNTSHHAANQTKLTRLIKRWHTLGHKGLWKECINLPVISVDRFKTMPVRYNTKNISVTYGITTPQNTGESEATTVGGLEESGRNVTKPPKKTVVITPDQFYDSREKIATTSNWKHIQDCTKIVMEKTSCLLLSIRTMLMLGLLSGGLCVVVTLMSIIADKRIRERSISHPMRHHFHSRNVLSVLASAMSMISGILVLVSCWWFTLDTNLLFLMPSYQEFHSKNGAFFIAGTGIYACITSGVTFVIVAALLGSTNIVQRPIDLLEMKEFK</sequence>
<dbReference type="AlphaFoldDB" id="A0A6F9DJR9"/>
<keyword evidence="1" id="KW-0812">Transmembrane</keyword>
<evidence type="ECO:0000256" key="1">
    <source>
        <dbReference type="SAM" id="Phobius"/>
    </source>
</evidence>
<feature type="transmembrane region" description="Helical" evidence="1">
    <location>
        <begin position="253"/>
        <end position="278"/>
    </location>
</feature>
<accession>A0A6F9DJR9</accession>
<feature type="transmembrane region" description="Helical" evidence="1">
    <location>
        <begin position="211"/>
        <end position="232"/>
    </location>
</feature>
<name>A0A6F9DJR9_9ASCI</name>
<proteinExistence type="evidence at transcript level"/>
<dbReference type="Gene3D" id="1.20.140.150">
    <property type="match status" value="1"/>
</dbReference>
<keyword evidence="1" id="KW-1133">Transmembrane helix</keyword>
<keyword evidence="1" id="KW-0472">Membrane</keyword>
<protein>
    <submittedName>
        <fullName evidence="2">Uncharacterized protein LOC104266399</fullName>
    </submittedName>
</protein>
<evidence type="ECO:0000313" key="2">
    <source>
        <dbReference type="EMBL" id="CAB3263216.1"/>
    </source>
</evidence>